<keyword evidence="6" id="KW-0479">Metal-binding</keyword>
<dbReference type="Gene3D" id="3.80.30.20">
    <property type="entry name" value="tm_1862 like domain"/>
    <property type="match status" value="1"/>
</dbReference>
<dbReference type="InterPro" id="IPR005839">
    <property type="entry name" value="Methylthiotransferase"/>
</dbReference>
<proteinExistence type="predicted"/>
<dbReference type="HOGENOM" id="CLU_018697_1_0_6"/>
<dbReference type="EMBL" id="CP003051">
    <property type="protein sequence ID" value="AGA92108.1"/>
    <property type="molecule type" value="Genomic_DNA"/>
</dbReference>
<evidence type="ECO:0000256" key="7">
    <source>
        <dbReference type="ARBA" id="ARBA00023004"/>
    </source>
</evidence>
<dbReference type="SUPFAM" id="SSF102114">
    <property type="entry name" value="Radical SAM enzymes"/>
    <property type="match status" value="1"/>
</dbReference>
<dbReference type="FunFam" id="3.80.30.20:FF:000001">
    <property type="entry name" value="tRNA-2-methylthio-N(6)-dimethylallyladenosine synthase 2"/>
    <property type="match status" value="1"/>
</dbReference>
<dbReference type="InterPro" id="IPR013848">
    <property type="entry name" value="Methylthiotransferase_N"/>
</dbReference>
<evidence type="ECO:0000256" key="2">
    <source>
        <dbReference type="ARBA" id="ARBA00022485"/>
    </source>
</evidence>
<evidence type="ECO:0000313" key="12">
    <source>
        <dbReference type="Proteomes" id="UP000010816"/>
    </source>
</evidence>
<dbReference type="SFLD" id="SFLDG01082">
    <property type="entry name" value="B12-binding_domain_containing"/>
    <property type="match status" value="1"/>
</dbReference>
<dbReference type="InterPro" id="IPR020612">
    <property type="entry name" value="Methylthiotransferase_CS"/>
</dbReference>
<keyword evidence="4" id="KW-0808">Transferase</keyword>
<dbReference type="eggNOG" id="COG0621">
    <property type="taxonomic scope" value="Bacteria"/>
</dbReference>
<dbReference type="Pfam" id="PF04055">
    <property type="entry name" value="Radical_SAM"/>
    <property type="match status" value="1"/>
</dbReference>
<evidence type="ECO:0000259" key="9">
    <source>
        <dbReference type="PROSITE" id="PS51449"/>
    </source>
</evidence>
<dbReference type="AlphaFoldDB" id="L0GZC6"/>
<feature type="domain" description="Radical SAM core" evidence="10">
    <location>
        <begin position="130"/>
        <end position="357"/>
    </location>
</feature>
<evidence type="ECO:0000259" key="10">
    <source>
        <dbReference type="PROSITE" id="PS51918"/>
    </source>
</evidence>
<keyword evidence="12" id="KW-1185">Reference proteome</keyword>
<dbReference type="InterPro" id="IPR058240">
    <property type="entry name" value="rSAM_sf"/>
</dbReference>
<reference evidence="11 12" key="1">
    <citation type="submission" date="2011-09" db="EMBL/GenBank/DDBJ databases">
        <title>Complete sequence of chromosome of Thioflavicoccus mobilis 8321.</title>
        <authorList>
            <consortium name="US DOE Joint Genome Institute"/>
            <person name="Lucas S."/>
            <person name="Han J."/>
            <person name="Lapidus A."/>
            <person name="Cheng J.-F."/>
            <person name="Goodwin L."/>
            <person name="Pitluck S."/>
            <person name="Peters L."/>
            <person name="Ovchinnikova G."/>
            <person name="Lu M."/>
            <person name="Detter J.C."/>
            <person name="Han C."/>
            <person name="Tapia R."/>
            <person name="Land M."/>
            <person name="Hauser L."/>
            <person name="Kyrpides N."/>
            <person name="Ivanova N."/>
            <person name="Pagani I."/>
            <person name="Vogl K."/>
            <person name="Liu Z."/>
            <person name="Imhoff J."/>
            <person name="Thiel V."/>
            <person name="Frigaard N.-U."/>
            <person name="Bryant D."/>
            <person name="Woyke T."/>
        </authorList>
    </citation>
    <scope>NUCLEOTIDE SEQUENCE [LARGE SCALE GENOMIC DNA]</scope>
    <source>
        <strain evidence="11 12">8321</strain>
    </source>
</reference>
<dbReference type="PROSITE" id="PS01278">
    <property type="entry name" value="MTTASE_RADICAL"/>
    <property type="match status" value="1"/>
</dbReference>
<dbReference type="PROSITE" id="PS51918">
    <property type="entry name" value="RADICAL_SAM"/>
    <property type="match status" value="1"/>
</dbReference>
<dbReference type="Proteomes" id="UP000010816">
    <property type="component" value="Chromosome"/>
</dbReference>
<evidence type="ECO:0000256" key="5">
    <source>
        <dbReference type="ARBA" id="ARBA00022691"/>
    </source>
</evidence>
<dbReference type="GO" id="GO:0051539">
    <property type="term" value="F:4 iron, 4 sulfur cluster binding"/>
    <property type="evidence" value="ECO:0007669"/>
    <property type="project" value="UniProtKB-KW"/>
</dbReference>
<dbReference type="KEGG" id="tmb:Thimo_3443"/>
<evidence type="ECO:0000256" key="3">
    <source>
        <dbReference type="ARBA" id="ARBA00022490"/>
    </source>
</evidence>
<dbReference type="InterPro" id="IPR006638">
    <property type="entry name" value="Elp3/MiaA/NifB-like_rSAM"/>
</dbReference>
<evidence type="ECO:0000256" key="8">
    <source>
        <dbReference type="ARBA" id="ARBA00023014"/>
    </source>
</evidence>
<dbReference type="GO" id="GO:0035598">
    <property type="term" value="F:tRNA (N(6)-L-threonylcarbamoyladenosine(37)-C(2))-methylthiotransferase activity"/>
    <property type="evidence" value="ECO:0007669"/>
    <property type="project" value="TreeGrafter"/>
</dbReference>
<feature type="domain" description="MTTase N-terminal" evidence="9">
    <location>
        <begin position="1"/>
        <end position="113"/>
    </location>
</feature>
<dbReference type="CDD" id="cd01335">
    <property type="entry name" value="Radical_SAM"/>
    <property type="match status" value="1"/>
</dbReference>
<evidence type="ECO:0000256" key="1">
    <source>
        <dbReference type="ARBA" id="ARBA00001966"/>
    </source>
</evidence>
<dbReference type="OrthoDB" id="9805215at2"/>
<dbReference type="STRING" id="765912.Thimo_3443"/>
<evidence type="ECO:0000256" key="4">
    <source>
        <dbReference type="ARBA" id="ARBA00022679"/>
    </source>
</evidence>
<keyword evidence="2" id="KW-0004">4Fe-4S</keyword>
<dbReference type="InterPro" id="IPR038135">
    <property type="entry name" value="Methylthiotransferase_N_sf"/>
</dbReference>
<dbReference type="RefSeq" id="WP_015282235.1">
    <property type="nucleotide sequence ID" value="NC_019940.1"/>
</dbReference>
<dbReference type="Gene3D" id="3.40.50.12160">
    <property type="entry name" value="Methylthiotransferase, N-terminal domain"/>
    <property type="match status" value="1"/>
</dbReference>
<dbReference type="SFLD" id="SFLDS00029">
    <property type="entry name" value="Radical_SAM"/>
    <property type="match status" value="1"/>
</dbReference>
<dbReference type="SMART" id="SM00729">
    <property type="entry name" value="Elp3"/>
    <property type="match status" value="1"/>
</dbReference>
<dbReference type="PANTHER" id="PTHR11918:SF45">
    <property type="entry name" value="THREONYLCARBAMOYLADENOSINE TRNA METHYLTHIOTRANSFERASE"/>
    <property type="match status" value="1"/>
</dbReference>
<dbReference type="PANTHER" id="PTHR11918">
    <property type="entry name" value="RADICAL SAM PROTEINS"/>
    <property type="match status" value="1"/>
</dbReference>
<dbReference type="GO" id="GO:0046872">
    <property type="term" value="F:metal ion binding"/>
    <property type="evidence" value="ECO:0007669"/>
    <property type="project" value="UniProtKB-KW"/>
</dbReference>
<gene>
    <name evidence="11" type="ORF">Thimo_3443</name>
</gene>
<dbReference type="PROSITE" id="PS51449">
    <property type="entry name" value="MTTASE_N"/>
    <property type="match status" value="1"/>
</dbReference>
<dbReference type="NCBIfam" id="TIGR01579">
    <property type="entry name" value="MiaB-like-C"/>
    <property type="match status" value="1"/>
</dbReference>
<name>L0GZC6_9GAMM</name>
<dbReference type="NCBIfam" id="TIGR00089">
    <property type="entry name" value="MiaB/RimO family radical SAM methylthiotransferase"/>
    <property type="match status" value="1"/>
</dbReference>
<keyword evidence="7" id="KW-0408">Iron</keyword>
<dbReference type="SFLD" id="SFLDG01061">
    <property type="entry name" value="methylthiotransferase"/>
    <property type="match status" value="1"/>
</dbReference>
<keyword evidence="5" id="KW-0949">S-adenosyl-L-methionine</keyword>
<dbReference type="InterPro" id="IPR006467">
    <property type="entry name" value="MiaB-like_bact"/>
</dbReference>
<sequence>MRVRFHTLGCRLNEAEVERWAAEFQHRGVALAGAEEGADLVVVNTCAVTQEAVRKSRHLLRRARRANPKARLVISGCYATLSPDALADLPEIDLLVGNRDKDRLVEIATERLGLDPTVRPTVDVAAPLFARGRQRAFVKVQDGCRHRCTFCIVNVARGDERSRPVAEVCAEVARLVAAGVHEVVLTGVHLGGYADAGDGDLADLVRSLLAETEVARLRIGALEPWDLPDGLWPLFADPRLMPHLHLPLQSGSDRILRRMARRGTSGDYARLLATARAAVPDLVVTTDIIAGFPGEDAADWAATLDFVARAGFADLHVFAYSPRPGTPAAGWAGQVDGAVRQARCRELATLAGAMRAATLRRFVGRRVAVLVEARGPAAIPGHWSGYTPGYLPVRVATGDAPVPVNRIVEVDLVGVSDDGAALLGEVFV</sequence>
<protein>
    <submittedName>
        <fullName evidence="11">MiaB-like tRNA modifying enzyme</fullName>
    </submittedName>
</protein>
<dbReference type="InterPro" id="IPR007197">
    <property type="entry name" value="rSAM"/>
</dbReference>
<keyword evidence="3" id="KW-0963">Cytoplasm</keyword>
<evidence type="ECO:0000256" key="6">
    <source>
        <dbReference type="ARBA" id="ARBA00022723"/>
    </source>
</evidence>
<dbReference type="Pfam" id="PF00919">
    <property type="entry name" value="UPF0004"/>
    <property type="match status" value="1"/>
</dbReference>
<dbReference type="InterPro" id="IPR023404">
    <property type="entry name" value="rSAM_horseshoe"/>
</dbReference>
<comment type="cofactor">
    <cofactor evidence="1">
        <name>[4Fe-4S] cluster</name>
        <dbReference type="ChEBI" id="CHEBI:49883"/>
    </cofactor>
</comment>
<dbReference type="PATRIC" id="fig|765912.4.peg.3374"/>
<accession>L0GZC6</accession>
<organism evidence="11 12">
    <name type="scientific">Thioflavicoccus mobilis 8321</name>
    <dbReference type="NCBI Taxonomy" id="765912"/>
    <lineage>
        <taxon>Bacteria</taxon>
        <taxon>Pseudomonadati</taxon>
        <taxon>Pseudomonadota</taxon>
        <taxon>Gammaproteobacteria</taxon>
        <taxon>Chromatiales</taxon>
        <taxon>Chromatiaceae</taxon>
        <taxon>Thioflavicoccus</taxon>
    </lineage>
</organism>
<evidence type="ECO:0000313" key="11">
    <source>
        <dbReference type="EMBL" id="AGA92108.1"/>
    </source>
</evidence>
<keyword evidence="8" id="KW-0411">Iron-sulfur</keyword>